<evidence type="ECO:0000313" key="1">
    <source>
        <dbReference type="EMBL" id="KAJ3780259.1"/>
    </source>
</evidence>
<dbReference type="AlphaFoldDB" id="A0AA38NJ56"/>
<reference evidence="1" key="1">
    <citation type="submission" date="2022-08" db="EMBL/GenBank/DDBJ databases">
        <authorList>
            <consortium name="DOE Joint Genome Institute"/>
            <person name="Min B."/>
            <person name="Riley R."/>
            <person name="Sierra-Patev S."/>
            <person name="Naranjo-Ortiz M."/>
            <person name="Looney B."/>
            <person name="Konkel Z."/>
            <person name="Slot J.C."/>
            <person name="Sakamoto Y."/>
            <person name="Steenwyk J.L."/>
            <person name="Rokas A."/>
            <person name="Carro J."/>
            <person name="Camarero S."/>
            <person name="Ferreira P."/>
            <person name="Molpeceres G."/>
            <person name="Ruiz-Duenas F.J."/>
            <person name="Serrano A."/>
            <person name="Henrissat B."/>
            <person name="Drula E."/>
            <person name="Hughes K.W."/>
            <person name="Mata J.L."/>
            <person name="Ishikawa N.K."/>
            <person name="Vargas-Isla R."/>
            <person name="Ushijima S."/>
            <person name="Smith C.A."/>
            <person name="Ahrendt S."/>
            <person name="Andreopoulos W."/>
            <person name="He G."/>
            <person name="Labutti K."/>
            <person name="Lipzen A."/>
            <person name="Ng V."/>
            <person name="Sandor L."/>
            <person name="Barry K."/>
            <person name="Martinez A.T."/>
            <person name="Xiao Y."/>
            <person name="Gibbons J.G."/>
            <person name="Terashima K."/>
            <person name="Hibbett D.S."/>
            <person name="Grigoriev I.V."/>
        </authorList>
    </citation>
    <scope>NUCLEOTIDE SEQUENCE</scope>
    <source>
        <strain evidence="1">TFB10291</strain>
    </source>
</reference>
<name>A0AA38NJ56_9AGAR</name>
<gene>
    <name evidence="1" type="ORF">GGU10DRAFT_279694</name>
</gene>
<dbReference type="EMBL" id="MU793821">
    <property type="protein sequence ID" value="KAJ3780259.1"/>
    <property type="molecule type" value="Genomic_DNA"/>
</dbReference>
<accession>A0AA38NJ56</accession>
<comment type="caution">
    <text evidence="1">The sequence shown here is derived from an EMBL/GenBank/DDBJ whole genome shotgun (WGS) entry which is preliminary data.</text>
</comment>
<protein>
    <submittedName>
        <fullName evidence="1">Uncharacterized protein</fullName>
    </submittedName>
</protein>
<evidence type="ECO:0000313" key="2">
    <source>
        <dbReference type="Proteomes" id="UP001163798"/>
    </source>
</evidence>
<sequence>MIEVHQTERTEAAAQATEFWQWVLNLLDCGGHELMSDEEDLTVLDESNPSRLLMIAAKQVLVVEWHHTYFEKLLTFIDVTTGVEELIFGRTGRPSFRRIRGQKVSSWPPPTGLPKSFFKPIYLTKLNTIEKAALVIHETEFVLRSFEGYLDD</sequence>
<organism evidence="1 2">
    <name type="scientific">Lentinula aff. detonsa</name>
    <dbReference type="NCBI Taxonomy" id="2804958"/>
    <lineage>
        <taxon>Eukaryota</taxon>
        <taxon>Fungi</taxon>
        <taxon>Dikarya</taxon>
        <taxon>Basidiomycota</taxon>
        <taxon>Agaricomycotina</taxon>
        <taxon>Agaricomycetes</taxon>
        <taxon>Agaricomycetidae</taxon>
        <taxon>Agaricales</taxon>
        <taxon>Marasmiineae</taxon>
        <taxon>Omphalotaceae</taxon>
        <taxon>Lentinula</taxon>
    </lineage>
</organism>
<proteinExistence type="predicted"/>
<keyword evidence="2" id="KW-1185">Reference proteome</keyword>
<dbReference type="Proteomes" id="UP001163798">
    <property type="component" value="Unassembled WGS sequence"/>
</dbReference>